<dbReference type="SMART" id="SM00360">
    <property type="entry name" value="RRM"/>
    <property type="match status" value="1"/>
</dbReference>
<gene>
    <name evidence="9" type="ORF">SeLEV6574_g04116</name>
</gene>
<feature type="transmembrane region" description="Helical" evidence="7">
    <location>
        <begin position="420"/>
        <end position="440"/>
    </location>
</feature>
<dbReference type="CDD" id="cd00590">
    <property type="entry name" value="RRM_SF"/>
    <property type="match status" value="1"/>
</dbReference>
<reference evidence="9 10" key="1">
    <citation type="journal article" date="2019" name="Sci. Rep.">
        <title>Comparative genomics of chytrid fungi reveal insights into the obligate biotrophic and pathogenic lifestyle of Synchytrium endobioticum.</title>
        <authorList>
            <person name="van de Vossenberg B.T.L.H."/>
            <person name="Warris S."/>
            <person name="Nguyen H.D.T."/>
            <person name="van Gent-Pelzer M.P.E."/>
            <person name="Joly D.L."/>
            <person name="van de Geest H.C."/>
            <person name="Bonants P.J.M."/>
            <person name="Smith D.S."/>
            <person name="Levesque C.A."/>
            <person name="van der Lee T.A.J."/>
        </authorList>
    </citation>
    <scope>NUCLEOTIDE SEQUENCE [LARGE SCALE GENOMIC DNA]</scope>
    <source>
        <strain evidence="9 10">LEV6574</strain>
    </source>
</reference>
<evidence type="ECO:0000256" key="3">
    <source>
        <dbReference type="ARBA" id="ARBA00022989"/>
    </source>
</evidence>
<evidence type="ECO:0000256" key="6">
    <source>
        <dbReference type="SAM" id="MobiDB-lite"/>
    </source>
</evidence>
<dbReference type="Pfam" id="PF00076">
    <property type="entry name" value="RRM_1"/>
    <property type="match status" value="1"/>
</dbReference>
<feature type="compositionally biased region" description="Low complexity" evidence="6">
    <location>
        <begin position="643"/>
        <end position="657"/>
    </location>
</feature>
<evidence type="ECO:0000256" key="2">
    <source>
        <dbReference type="ARBA" id="ARBA00022692"/>
    </source>
</evidence>
<feature type="region of interest" description="Disordered" evidence="6">
    <location>
        <begin position="228"/>
        <end position="254"/>
    </location>
</feature>
<dbReference type="PANTHER" id="PTHR21576:SF158">
    <property type="entry name" value="RIBOSOMAL RNA-PROCESSING PROTEIN 12-LIKE CONSERVED DOMAIN-CONTAINING PROTEIN"/>
    <property type="match status" value="1"/>
</dbReference>
<feature type="region of interest" description="Disordered" evidence="6">
    <location>
        <begin position="596"/>
        <end position="692"/>
    </location>
</feature>
<dbReference type="EMBL" id="QEAM01000157">
    <property type="protein sequence ID" value="TPX45040.1"/>
    <property type="molecule type" value="Genomic_DNA"/>
</dbReference>
<feature type="transmembrane region" description="Helical" evidence="7">
    <location>
        <begin position="151"/>
        <end position="171"/>
    </location>
</feature>
<feature type="transmembrane region" description="Helical" evidence="7">
    <location>
        <begin position="48"/>
        <end position="67"/>
    </location>
</feature>
<evidence type="ECO:0000256" key="4">
    <source>
        <dbReference type="ARBA" id="ARBA00023136"/>
    </source>
</evidence>
<feature type="transmembrane region" description="Helical" evidence="7">
    <location>
        <begin position="479"/>
        <end position="502"/>
    </location>
</feature>
<organism evidence="9 10">
    <name type="scientific">Synchytrium endobioticum</name>
    <dbReference type="NCBI Taxonomy" id="286115"/>
    <lineage>
        <taxon>Eukaryota</taxon>
        <taxon>Fungi</taxon>
        <taxon>Fungi incertae sedis</taxon>
        <taxon>Chytridiomycota</taxon>
        <taxon>Chytridiomycota incertae sedis</taxon>
        <taxon>Chytridiomycetes</taxon>
        <taxon>Synchytriales</taxon>
        <taxon>Synchytriaceae</taxon>
        <taxon>Synchytrium</taxon>
    </lineage>
</organism>
<keyword evidence="3 7" id="KW-1133">Transmembrane helix</keyword>
<proteinExistence type="predicted"/>
<dbReference type="InterPro" id="IPR000504">
    <property type="entry name" value="RRM_dom"/>
</dbReference>
<keyword evidence="2 7" id="KW-0812">Transmembrane</keyword>
<keyword evidence="4 7" id="KW-0472">Membrane</keyword>
<feature type="transmembrane region" description="Helical" evidence="7">
    <location>
        <begin position="191"/>
        <end position="211"/>
    </location>
</feature>
<feature type="compositionally biased region" description="Polar residues" evidence="6">
    <location>
        <begin position="620"/>
        <end position="642"/>
    </location>
</feature>
<evidence type="ECO:0000313" key="9">
    <source>
        <dbReference type="EMBL" id="TPX45040.1"/>
    </source>
</evidence>
<comment type="subcellular location">
    <subcellularLocation>
        <location evidence="1">Membrane</location>
        <topology evidence="1">Multi-pass membrane protein</topology>
    </subcellularLocation>
</comment>
<feature type="transmembrane region" description="Helical" evidence="7">
    <location>
        <begin position="118"/>
        <end position="139"/>
    </location>
</feature>
<feature type="transmembrane region" description="Helical" evidence="7">
    <location>
        <begin position="79"/>
        <end position="98"/>
    </location>
</feature>
<feature type="compositionally biased region" description="Polar residues" evidence="6">
    <location>
        <begin position="734"/>
        <end position="784"/>
    </location>
</feature>
<evidence type="ECO:0000313" key="10">
    <source>
        <dbReference type="Proteomes" id="UP000320475"/>
    </source>
</evidence>
<dbReference type="InterPro" id="IPR010658">
    <property type="entry name" value="Nodulin-like"/>
</dbReference>
<dbReference type="SUPFAM" id="SSF103473">
    <property type="entry name" value="MFS general substrate transporter"/>
    <property type="match status" value="1"/>
</dbReference>
<evidence type="ECO:0000256" key="5">
    <source>
        <dbReference type="PROSITE-ProRule" id="PRU00176"/>
    </source>
</evidence>
<feature type="region of interest" description="Disordered" evidence="6">
    <location>
        <begin position="705"/>
        <end position="807"/>
    </location>
</feature>
<feature type="domain" description="RRM" evidence="8">
    <location>
        <begin position="821"/>
        <end position="895"/>
    </location>
</feature>
<evidence type="ECO:0000256" key="1">
    <source>
        <dbReference type="ARBA" id="ARBA00004141"/>
    </source>
</evidence>
<dbReference type="AlphaFoldDB" id="A0A507D1D8"/>
<name>A0A507D1D8_9FUNG</name>
<dbReference type="GO" id="GO:0003723">
    <property type="term" value="F:RNA binding"/>
    <property type="evidence" value="ECO:0007669"/>
    <property type="project" value="UniProtKB-UniRule"/>
</dbReference>
<dbReference type="OrthoDB" id="410267at2759"/>
<dbReference type="PROSITE" id="PS50102">
    <property type="entry name" value="RRM"/>
    <property type="match status" value="1"/>
</dbReference>
<evidence type="ECO:0000259" key="8">
    <source>
        <dbReference type="PROSITE" id="PS50102"/>
    </source>
</evidence>
<dbReference type="VEuPathDB" id="FungiDB:SeMB42_g00969"/>
<sequence length="912" mass="96999">MERIASWKLGLSLFAAILSQIAAGSANLFSLYAPQLSQRLGYSQTQTTSVGIAMNLGMYLSGILVGHWIDKYRKNPTPLFILAAVLLSTGYFLMSVVYNSTLEVNFNGEAVSTHFIAYAAYAAIVGIGSCLCNQTSIAANLRNFPPSWRGLAVGLPMSFFGLSAMILSQIAKYAFYVDAGELAPATLDVASFLMFIGCLSGIICLFAALVLQDYSGYVKDVDTPTLAHQQPPSSHWLPHHHHNTPPSASCDPAWTEQTPLRAHQPTMTRPVTPSIASSSSSAHPMITTQQPIHPIGNRHSKPENSLFAIEGYTLPRPKTPISPDSVPPSYQHIASGSYGTIDVRPAPITIVEDVDLDSEDHYIEDVSCFRECDAYLLAFIMFSLAGVGLMHINNVGAVILSLAPSPATPSSPVVQSAQSLHVSLISVCGFTAQVIVGSFADTAYRSFKLHRMLWMVIAAVLLTTGSLFAATMLNDLPSLVWVTALIGAGNGAAWSAAPMLVGDFFGQKRFATHFGWMSLAPAFGGQAFSLIFGVVFDAAKSNPPMPDLRGDFEECHGSGGLADLTGERQARQRSAGTQAVSVSSIPTASVALVSDMQQPPLRDQPSPPPEPSTQSPISPTLASQSPDITTQATAPFSATTGGPSSAVPSPVQPSQKPSKPRVSVNGNPQQASAATAPTPGPVASATATAEKSTAAPVMITVTTPLKDGAMRKKKHLTAPVRPKPETPKPKTWATVASSTNSVPPLTATSPTGKSPGSGVTENQPTSPVSSTANKQKSPTSPQSRAENEQRRTSIGGQENRAPVSANAGKKFEQRTVVDEKNSIYVRNIIHAVTRDMVRDTFAKLGVITRIDVVPTKGIVFVKFSNAEPVKKAVDQNTFSVPLPDGSRHTIIAGKRKIFNIKRRNNAPRYANQ</sequence>
<feature type="compositionally biased region" description="Low complexity" evidence="6">
    <location>
        <begin position="668"/>
        <end position="692"/>
    </location>
</feature>
<feature type="non-terminal residue" evidence="9">
    <location>
        <position position="912"/>
    </location>
</feature>
<dbReference type="Pfam" id="PF06813">
    <property type="entry name" value="Nodulin-like"/>
    <property type="match status" value="1"/>
</dbReference>
<protein>
    <recommendedName>
        <fullName evidence="8">RRM domain-containing protein</fullName>
    </recommendedName>
</protein>
<dbReference type="SUPFAM" id="SSF54928">
    <property type="entry name" value="RNA-binding domain, RBD"/>
    <property type="match status" value="1"/>
</dbReference>
<feature type="transmembrane region" description="Helical" evidence="7">
    <location>
        <begin position="514"/>
        <end position="536"/>
    </location>
</feature>
<comment type="caution">
    <text evidence="9">The sequence shown here is derived from an EMBL/GenBank/DDBJ whole genome shotgun (WGS) entry which is preliminary data.</text>
</comment>
<dbReference type="GO" id="GO:0016020">
    <property type="term" value="C:membrane"/>
    <property type="evidence" value="ECO:0007669"/>
    <property type="project" value="UniProtKB-SubCell"/>
</dbReference>
<evidence type="ECO:0000256" key="7">
    <source>
        <dbReference type="SAM" id="Phobius"/>
    </source>
</evidence>
<dbReference type="InterPro" id="IPR012677">
    <property type="entry name" value="Nucleotide-bd_a/b_plait_sf"/>
</dbReference>
<feature type="transmembrane region" description="Helical" evidence="7">
    <location>
        <begin position="374"/>
        <end position="400"/>
    </location>
</feature>
<accession>A0A507D1D8</accession>
<dbReference type="Gene3D" id="3.30.70.330">
    <property type="match status" value="1"/>
</dbReference>
<keyword evidence="5" id="KW-0694">RNA-binding</keyword>
<dbReference type="InterPro" id="IPR036259">
    <property type="entry name" value="MFS_trans_sf"/>
</dbReference>
<dbReference type="Proteomes" id="UP000320475">
    <property type="component" value="Unassembled WGS sequence"/>
</dbReference>
<dbReference type="PANTHER" id="PTHR21576">
    <property type="entry name" value="UNCHARACTERIZED NODULIN-LIKE PROTEIN"/>
    <property type="match status" value="1"/>
</dbReference>
<dbReference type="Gene3D" id="1.20.1250.20">
    <property type="entry name" value="MFS general substrate transporter like domains"/>
    <property type="match status" value="2"/>
</dbReference>
<feature type="region of interest" description="Disordered" evidence="6">
    <location>
        <begin position="263"/>
        <end position="282"/>
    </location>
</feature>
<feature type="transmembrane region" description="Helical" evidence="7">
    <location>
        <begin position="452"/>
        <end position="473"/>
    </location>
</feature>
<dbReference type="InterPro" id="IPR035979">
    <property type="entry name" value="RBD_domain_sf"/>
</dbReference>